<dbReference type="EC" id="7.1.1.2" evidence="4 17"/>
<feature type="domain" description="NADH:quinone oxidoreductase/Mrp antiporter transmembrane" evidence="18">
    <location>
        <begin position="103"/>
        <end position="382"/>
    </location>
</feature>
<reference evidence="20" key="1">
    <citation type="journal article" date="2018" name="Syst Appl Acarol">
        <title>The mitochondrial genome and phylogenetic analysis of the tick Dermacentor everestianus Hirst, 1926 (Acari: Ixodidae).</title>
        <authorList>
            <person name="Yu Z."/>
            <person name="Zhang S."/>
            <person name="Wang T."/>
            <person name="Yang X."/>
            <person name="Wang H."/>
            <person name="Liu J."/>
        </authorList>
    </citation>
    <scope>NUCLEOTIDE SEQUENCE</scope>
</reference>
<comment type="similarity">
    <text evidence="3 17">Belongs to the complex I subunit 4 family.</text>
</comment>
<dbReference type="InterPro" id="IPR001750">
    <property type="entry name" value="ND/Mrp_TM"/>
</dbReference>
<evidence type="ECO:0000256" key="10">
    <source>
        <dbReference type="ARBA" id="ARBA00022982"/>
    </source>
</evidence>
<evidence type="ECO:0000256" key="6">
    <source>
        <dbReference type="ARBA" id="ARBA00022448"/>
    </source>
</evidence>
<evidence type="ECO:0000256" key="14">
    <source>
        <dbReference type="ARBA" id="ARBA00023128"/>
    </source>
</evidence>
<proteinExistence type="inferred from homology"/>
<evidence type="ECO:0000256" key="11">
    <source>
        <dbReference type="ARBA" id="ARBA00022989"/>
    </source>
</evidence>
<geneLocation type="mitochondrion" evidence="20"/>
<evidence type="ECO:0000259" key="19">
    <source>
        <dbReference type="Pfam" id="PF01059"/>
    </source>
</evidence>
<keyword evidence="9" id="KW-1278">Translocase</keyword>
<feature type="transmembrane region" description="Helical" evidence="17">
    <location>
        <begin position="84"/>
        <end position="100"/>
    </location>
</feature>
<keyword evidence="8 17" id="KW-0812">Transmembrane</keyword>
<dbReference type="GO" id="GO:0031966">
    <property type="term" value="C:mitochondrial membrane"/>
    <property type="evidence" value="ECO:0007669"/>
    <property type="project" value="UniProtKB-SubCell"/>
</dbReference>
<dbReference type="InterPro" id="IPR000260">
    <property type="entry name" value="NADH4_N"/>
</dbReference>
<dbReference type="Pfam" id="PF00361">
    <property type="entry name" value="Proton_antipo_M"/>
    <property type="match status" value="1"/>
</dbReference>
<dbReference type="EMBL" id="MG986896">
    <property type="protein sequence ID" value="QCF46401.1"/>
    <property type="molecule type" value="Genomic_DNA"/>
</dbReference>
<comment type="catalytic activity">
    <reaction evidence="16 17">
        <text>a ubiquinone + NADH + 5 H(+)(in) = a ubiquinol + NAD(+) + 4 H(+)(out)</text>
        <dbReference type="Rhea" id="RHEA:29091"/>
        <dbReference type="Rhea" id="RHEA-COMP:9565"/>
        <dbReference type="Rhea" id="RHEA-COMP:9566"/>
        <dbReference type="ChEBI" id="CHEBI:15378"/>
        <dbReference type="ChEBI" id="CHEBI:16389"/>
        <dbReference type="ChEBI" id="CHEBI:17976"/>
        <dbReference type="ChEBI" id="CHEBI:57540"/>
        <dbReference type="ChEBI" id="CHEBI:57945"/>
        <dbReference type="EC" id="7.1.1.2"/>
    </reaction>
</comment>
<evidence type="ECO:0000256" key="1">
    <source>
        <dbReference type="ARBA" id="ARBA00003257"/>
    </source>
</evidence>
<dbReference type="PRINTS" id="PR01437">
    <property type="entry name" value="NUOXDRDTASE4"/>
</dbReference>
<evidence type="ECO:0000256" key="17">
    <source>
        <dbReference type="RuleBase" id="RU003297"/>
    </source>
</evidence>
<feature type="transmembrane region" description="Helical" evidence="17">
    <location>
        <begin position="266"/>
        <end position="288"/>
    </location>
</feature>
<feature type="transmembrane region" description="Helical" evidence="17">
    <location>
        <begin position="294"/>
        <end position="315"/>
    </location>
</feature>
<evidence type="ECO:0000256" key="7">
    <source>
        <dbReference type="ARBA" id="ARBA00022660"/>
    </source>
</evidence>
<feature type="transmembrane region" description="Helical" evidence="17">
    <location>
        <begin position="369"/>
        <end position="393"/>
    </location>
</feature>
<dbReference type="PANTHER" id="PTHR43507:SF20">
    <property type="entry name" value="NADH-UBIQUINONE OXIDOREDUCTASE CHAIN 4"/>
    <property type="match status" value="1"/>
</dbReference>
<comment type="subcellular location">
    <subcellularLocation>
        <location evidence="2 17">Mitochondrion membrane</location>
        <topology evidence="2 17">Multi-pass membrane protein</topology>
    </subcellularLocation>
</comment>
<dbReference type="Pfam" id="PF01059">
    <property type="entry name" value="Oxidored_q5_N"/>
    <property type="match status" value="1"/>
</dbReference>
<evidence type="ECO:0000259" key="18">
    <source>
        <dbReference type="Pfam" id="PF00361"/>
    </source>
</evidence>
<dbReference type="GO" id="GO:0042773">
    <property type="term" value="P:ATP synthesis coupled electron transport"/>
    <property type="evidence" value="ECO:0007669"/>
    <property type="project" value="InterPro"/>
</dbReference>
<evidence type="ECO:0000256" key="16">
    <source>
        <dbReference type="ARBA" id="ARBA00049551"/>
    </source>
</evidence>
<dbReference type="GO" id="GO:0048039">
    <property type="term" value="F:ubiquinone binding"/>
    <property type="evidence" value="ECO:0007669"/>
    <property type="project" value="TreeGrafter"/>
</dbReference>
<dbReference type="CTD" id="4538"/>
<evidence type="ECO:0000256" key="13">
    <source>
        <dbReference type="ARBA" id="ARBA00023075"/>
    </source>
</evidence>
<dbReference type="InterPro" id="IPR003918">
    <property type="entry name" value="NADH_UbQ_OxRdtase"/>
</dbReference>
<evidence type="ECO:0000256" key="15">
    <source>
        <dbReference type="ARBA" id="ARBA00023136"/>
    </source>
</evidence>
<keyword evidence="11 17" id="KW-1133">Transmembrane helix</keyword>
<evidence type="ECO:0000256" key="4">
    <source>
        <dbReference type="ARBA" id="ARBA00012944"/>
    </source>
</evidence>
<protein>
    <recommendedName>
        <fullName evidence="5 17">NADH-ubiquinone oxidoreductase chain 4</fullName>
        <ecNumber evidence="4 17">7.1.1.2</ecNumber>
    </recommendedName>
</protein>
<keyword evidence="7 17" id="KW-0679">Respiratory chain</keyword>
<feature type="transmembrane region" description="Helical" evidence="17">
    <location>
        <begin position="106"/>
        <end position="124"/>
    </location>
</feature>
<dbReference type="RefSeq" id="YP_009652704.1">
    <property type="nucleotide sequence ID" value="NC_042764.1"/>
</dbReference>
<evidence type="ECO:0000256" key="3">
    <source>
        <dbReference type="ARBA" id="ARBA00009025"/>
    </source>
</evidence>
<feature type="transmembrane region" description="Helical" evidence="17">
    <location>
        <begin position="176"/>
        <end position="197"/>
    </location>
</feature>
<dbReference type="GO" id="GO:0008137">
    <property type="term" value="F:NADH dehydrogenase (ubiquinone) activity"/>
    <property type="evidence" value="ECO:0007669"/>
    <property type="project" value="UniProtKB-UniRule"/>
</dbReference>
<feature type="transmembrane region" description="Helical" evidence="17">
    <location>
        <begin position="7"/>
        <end position="30"/>
    </location>
</feature>
<feature type="transmembrane region" description="Helical" evidence="17">
    <location>
        <begin position="414"/>
        <end position="435"/>
    </location>
</feature>
<comment type="function">
    <text evidence="1">Core subunit of the mitochondrial membrane respiratory chain NADH dehydrogenase (Complex I) that is believed to belong to the minimal assembly required for catalysis. Complex I functions in the transfer of electrons from NADH to the respiratory chain. The immediate electron acceptor for the enzyme is believed to be ubiquinone.</text>
</comment>
<comment type="function">
    <text evidence="17">Core subunit of the mitochondrial membrane respiratory chain NADH dehydrogenase (Complex I) which catalyzes electron transfer from NADH through the respiratory chain, using ubiquinone as an electron acceptor. Essential for the catalytic activity and assembly of complex I.</text>
</comment>
<keyword evidence="6 17" id="KW-0813">Transport</keyword>
<sequence>MLKMLMMGIMIMCLVFYLNSYQMIIYLLTFSSISVMMSLFNSGFFISNNFFLDLLSFSMVNLTIWISFLMLIASTFSKVFKNNFFMFYVILMMNLLLFCFSTSNFIMFYMFFESTLFPIVMMILKWGNQPERVQAGFYMLMYTIFGSLPLLVLMIFYKISLSIIFNEWIFNKMGVIFFLMMLGFLVKIPMFFFHLWLPKAHVEAPISGSMMLAGVLLKLGFYGIYRFKSFFFQDLINMSMLLITISIWGAVLISMYCLFQIDVKALIAYSSISHMGISLAGCLTFYSYGSYGMLMMMIGHGLCSSGLFCLSNMIYERFFTRNIFLIKGMITIFPNLTLWWFLFSIFNMSAPLTMNLFGELFLSASLMKFSMFLLIPIAILIFLSACYTIYMYSYINHGKGWILFSNFFITEREYFLLLMHIIPMILWIMKIDFFMKWI</sequence>
<feature type="transmembrane region" description="Helical" evidence="17">
    <location>
        <begin position="50"/>
        <end position="72"/>
    </location>
</feature>
<evidence type="ECO:0000313" key="20">
    <source>
        <dbReference type="EMBL" id="QCF46401.1"/>
    </source>
</evidence>
<evidence type="ECO:0000256" key="12">
    <source>
        <dbReference type="ARBA" id="ARBA00023027"/>
    </source>
</evidence>
<evidence type="ECO:0000256" key="5">
    <source>
        <dbReference type="ARBA" id="ARBA00021006"/>
    </source>
</evidence>
<dbReference type="GeneID" id="40487701"/>
<gene>
    <name evidence="20" type="primary">ND4</name>
</gene>
<keyword evidence="13 17" id="KW-0830">Ubiquinone</keyword>
<feature type="transmembrane region" description="Helical" evidence="17">
    <location>
        <begin position="209"/>
        <end position="227"/>
    </location>
</feature>
<dbReference type="PANTHER" id="PTHR43507">
    <property type="entry name" value="NADH-UBIQUINONE OXIDOREDUCTASE CHAIN 4"/>
    <property type="match status" value="1"/>
</dbReference>
<keyword evidence="12 17" id="KW-0520">NAD</keyword>
<dbReference type="GO" id="GO:0003954">
    <property type="term" value="F:NADH dehydrogenase activity"/>
    <property type="evidence" value="ECO:0007669"/>
    <property type="project" value="TreeGrafter"/>
</dbReference>
<organism evidence="20">
    <name type="scientific">Dermacentor everestianus</name>
    <dbReference type="NCBI Taxonomy" id="1167514"/>
    <lineage>
        <taxon>Eukaryota</taxon>
        <taxon>Metazoa</taxon>
        <taxon>Ecdysozoa</taxon>
        <taxon>Arthropoda</taxon>
        <taxon>Chelicerata</taxon>
        <taxon>Arachnida</taxon>
        <taxon>Acari</taxon>
        <taxon>Parasitiformes</taxon>
        <taxon>Ixodida</taxon>
        <taxon>Ixodoidea</taxon>
        <taxon>Ixodidae</taxon>
        <taxon>Rhipicephalinae</taxon>
        <taxon>Dermacentor</taxon>
    </lineage>
</organism>
<feature type="transmembrane region" description="Helical" evidence="17">
    <location>
        <begin position="239"/>
        <end position="259"/>
    </location>
</feature>
<dbReference type="GO" id="GO:0015990">
    <property type="term" value="P:electron transport coupled proton transport"/>
    <property type="evidence" value="ECO:0007669"/>
    <property type="project" value="TreeGrafter"/>
</dbReference>
<evidence type="ECO:0000256" key="2">
    <source>
        <dbReference type="ARBA" id="ARBA00004225"/>
    </source>
</evidence>
<name>A0A4D6QHX2_9ACAR</name>
<accession>A0A4D6QHX2</accession>
<keyword evidence="10 17" id="KW-0249">Electron transport</keyword>
<evidence type="ECO:0000256" key="8">
    <source>
        <dbReference type="ARBA" id="ARBA00022692"/>
    </source>
</evidence>
<evidence type="ECO:0000256" key="9">
    <source>
        <dbReference type="ARBA" id="ARBA00022967"/>
    </source>
</evidence>
<feature type="transmembrane region" description="Helical" evidence="17">
    <location>
        <begin position="136"/>
        <end position="156"/>
    </location>
</feature>
<keyword evidence="14 17" id="KW-0496">Mitochondrion</keyword>
<keyword evidence="15 17" id="KW-0472">Membrane</keyword>
<feature type="domain" description="NADH:ubiquinone oxidoreductase chain 4 N-terminal" evidence="19">
    <location>
        <begin position="1"/>
        <end position="98"/>
    </location>
</feature>
<dbReference type="AlphaFoldDB" id="A0A4D6QHX2"/>
<feature type="transmembrane region" description="Helical" evidence="17">
    <location>
        <begin position="336"/>
        <end position="357"/>
    </location>
</feature>